<dbReference type="InterPro" id="IPR000182">
    <property type="entry name" value="GNAT_dom"/>
</dbReference>
<dbReference type="SUPFAM" id="SSF55729">
    <property type="entry name" value="Acyl-CoA N-acyltransferases (Nat)"/>
    <property type="match status" value="1"/>
</dbReference>
<dbReference type="KEGG" id="rbi:RB2501_10887"/>
<proteinExistence type="predicted"/>
<dbReference type="eggNOG" id="COG0456">
    <property type="taxonomic scope" value="Bacteria"/>
</dbReference>
<evidence type="ECO:0000256" key="1">
    <source>
        <dbReference type="ARBA" id="ARBA00022679"/>
    </source>
</evidence>
<evidence type="ECO:0000256" key="2">
    <source>
        <dbReference type="ARBA" id="ARBA00023315"/>
    </source>
</evidence>
<feature type="domain" description="N-acetyltransferase" evidence="3">
    <location>
        <begin position="113"/>
        <end position="238"/>
    </location>
</feature>
<dbReference type="RefSeq" id="WP_015754147.1">
    <property type="nucleotide sequence ID" value="NC_013222.1"/>
</dbReference>
<evidence type="ECO:0000313" key="5">
    <source>
        <dbReference type="Proteomes" id="UP000009049"/>
    </source>
</evidence>
<keyword evidence="2" id="KW-0012">Acyltransferase</keyword>
<dbReference type="EMBL" id="CP001712">
    <property type="protein sequence ID" value="EAR14826.1"/>
    <property type="molecule type" value="Genomic_DNA"/>
</dbReference>
<evidence type="ECO:0000313" key="4">
    <source>
        <dbReference type="EMBL" id="EAR14826.1"/>
    </source>
</evidence>
<dbReference type="Gene3D" id="3.40.630.30">
    <property type="match status" value="1"/>
</dbReference>
<dbReference type="STRING" id="313596.RB2501_10887"/>
<keyword evidence="1" id="KW-0808">Transferase</keyword>
<accession>A4CMD4</accession>
<dbReference type="CDD" id="cd04301">
    <property type="entry name" value="NAT_SF"/>
    <property type="match status" value="1"/>
</dbReference>
<dbReference type="OrthoDB" id="1096234at2"/>
<keyword evidence="5" id="KW-1185">Reference proteome</keyword>
<dbReference type="InterPro" id="IPR016181">
    <property type="entry name" value="Acyl_CoA_acyltransferase"/>
</dbReference>
<dbReference type="PROSITE" id="PS51186">
    <property type="entry name" value="GNAT"/>
    <property type="match status" value="1"/>
</dbReference>
<dbReference type="Proteomes" id="UP000009049">
    <property type="component" value="Chromosome"/>
</dbReference>
<dbReference type="AlphaFoldDB" id="A4CMD4"/>
<reference evidence="4 5" key="1">
    <citation type="journal article" date="2009" name="J. Bacteriol.">
        <title>Complete genome sequence of Robiginitalea biformata HTCC2501.</title>
        <authorList>
            <person name="Oh H.M."/>
            <person name="Giovannoni S.J."/>
            <person name="Lee K."/>
            <person name="Ferriera S."/>
            <person name="Johnson J."/>
            <person name="Cho J.C."/>
        </authorList>
    </citation>
    <scope>NUCLEOTIDE SEQUENCE [LARGE SCALE GENOMIC DNA]</scope>
    <source>
        <strain evidence="5">ATCC BAA-864 / HTCC2501 / KCTC 12146</strain>
    </source>
</reference>
<dbReference type="Pfam" id="PF00583">
    <property type="entry name" value="Acetyltransf_1"/>
    <property type="match status" value="1"/>
</dbReference>
<organism evidence="4 5">
    <name type="scientific">Robiginitalea biformata (strain ATCC BAA-864 / DSM 15991 / KCTC 12146 / HTCC2501)</name>
    <dbReference type="NCBI Taxonomy" id="313596"/>
    <lineage>
        <taxon>Bacteria</taxon>
        <taxon>Pseudomonadati</taxon>
        <taxon>Bacteroidota</taxon>
        <taxon>Flavobacteriia</taxon>
        <taxon>Flavobacteriales</taxon>
        <taxon>Flavobacteriaceae</taxon>
        <taxon>Robiginitalea</taxon>
    </lineage>
</organism>
<dbReference type="PANTHER" id="PTHR43877">
    <property type="entry name" value="AMINOALKYLPHOSPHONATE N-ACETYLTRANSFERASE-RELATED-RELATED"/>
    <property type="match status" value="1"/>
</dbReference>
<evidence type="ECO:0000259" key="3">
    <source>
        <dbReference type="PROSITE" id="PS51186"/>
    </source>
</evidence>
<name>A4CMD4_ROBBH</name>
<dbReference type="GO" id="GO:0016747">
    <property type="term" value="F:acyltransferase activity, transferring groups other than amino-acyl groups"/>
    <property type="evidence" value="ECO:0007669"/>
    <property type="project" value="InterPro"/>
</dbReference>
<dbReference type="HOGENOM" id="CLU_091696_0_0_10"/>
<gene>
    <name evidence="4" type="ordered locus">RB2501_10887</name>
</gene>
<sequence>MDVIHENIQNLTSLWRCAASPFNGVVEGEGYGLARIPDTEWPNKAWIEDSYPLASRALTEIRTQMDPDMTFVVFGKPSAALSANLEQMDLRLKSQLTAMSIEPRKVPIRVSNVVIREVKTPEDIKWWSRVFASAFGYSIVEAVLASTLKKVNYFLIEDGGIPVGTLALYQTGGVTGVHSMGISPKARGRGLATQVMYHALESARSYRSSLVTLQASEMGRGLYEKLGFRQDFILNNYN</sequence>
<protein>
    <recommendedName>
        <fullName evidence="3">N-acetyltransferase domain-containing protein</fullName>
    </recommendedName>
</protein>
<dbReference type="InterPro" id="IPR050832">
    <property type="entry name" value="Bact_Acetyltransf"/>
</dbReference>